<sequence>MLDFEAFLYASDDSRYESLLKTTVGFVFLGTPFRGSHRGITRELGFDEPALRDRVHRFCKLRNKLSTTVACFSELHETDYGRRLGIAGVARGMVVDETSACIPGLDRYALDKDHLKLNKYCGPTDPAFERVSDVISEMCRAANDVVRRRFESAYRSNLVQAYANRARTGREIITDNHAALNYNPEAGACLYDLFVTDPLDDKKALKRKKGDRAASTYESNENPNSESHAIQFLWLYGNPGTGKSTLAIYLTDKLSIDFSATDGKTLAYFFCDSAFNTRRTATSVVRGLLLQLIQQHPPLLSYVLPKYNERKAKLFESFDALWAIFISAAADRTSGRKYCIIDALDECDDESQKTLLRQLRETFHSPETPPNIRFLVTSRPYSEIRQNLDIFTNKDLASFPDVTRDIDRCIKERVAQLKYTNKIKERVSEMLKDKAEGTFL</sequence>
<evidence type="ECO:0000259" key="2">
    <source>
        <dbReference type="PROSITE" id="PS50837"/>
    </source>
</evidence>
<dbReference type="EMBL" id="AZHF01000009">
    <property type="protein sequence ID" value="OAA71126.1"/>
    <property type="molecule type" value="Genomic_DNA"/>
</dbReference>
<proteinExistence type="predicted"/>
<feature type="domain" description="NACHT" evidence="2">
    <location>
        <begin position="231"/>
        <end position="380"/>
    </location>
</feature>
<dbReference type="InterPro" id="IPR007111">
    <property type="entry name" value="NACHT_NTPase"/>
</dbReference>
<keyword evidence="1" id="KW-0677">Repeat</keyword>
<dbReference type="InterPro" id="IPR056884">
    <property type="entry name" value="NPHP3-like_N"/>
</dbReference>
<gene>
    <name evidence="3" type="ORF">LEL_09717</name>
</gene>
<dbReference type="SUPFAM" id="SSF52540">
    <property type="entry name" value="P-loop containing nucleoside triphosphate hydrolases"/>
    <property type="match status" value="1"/>
</dbReference>
<evidence type="ECO:0000313" key="3">
    <source>
        <dbReference type="EMBL" id="OAA71126.1"/>
    </source>
</evidence>
<dbReference type="PANTHER" id="PTHR10039">
    <property type="entry name" value="AMELOGENIN"/>
    <property type="match status" value="1"/>
</dbReference>
<dbReference type="OrthoDB" id="4870797at2759"/>
<evidence type="ECO:0000313" key="4">
    <source>
        <dbReference type="Proteomes" id="UP000076881"/>
    </source>
</evidence>
<comment type="caution">
    <text evidence="3">The sequence shown here is derived from an EMBL/GenBank/DDBJ whole genome shotgun (WGS) entry which is preliminary data.</text>
</comment>
<keyword evidence="4" id="KW-1185">Reference proteome</keyword>
<protein>
    <submittedName>
        <fullName evidence="3">Pfs domain-containing protein</fullName>
    </submittedName>
</protein>
<organism evidence="3 4">
    <name type="scientific">Akanthomyces lecanii RCEF 1005</name>
    <dbReference type="NCBI Taxonomy" id="1081108"/>
    <lineage>
        <taxon>Eukaryota</taxon>
        <taxon>Fungi</taxon>
        <taxon>Dikarya</taxon>
        <taxon>Ascomycota</taxon>
        <taxon>Pezizomycotina</taxon>
        <taxon>Sordariomycetes</taxon>
        <taxon>Hypocreomycetidae</taxon>
        <taxon>Hypocreales</taxon>
        <taxon>Cordycipitaceae</taxon>
        <taxon>Akanthomyces</taxon>
        <taxon>Cordyceps confragosa</taxon>
    </lineage>
</organism>
<evidence type="ECO:0000256" key="1">
    <source>
        <dbReference type="ARBA" id="ARBA00022737"/>
    </source>
</evidence>
<dbReference type="InterPro" id="IPR027417">
    <property type="entry name" value="P-loop_NTPase"/>
</dbReference>
<name>A0A168C9T2_CORDF</name>
<dbReference type="PANTHER" id="PTHR10039:SF14">
    <property type="entry name" value="NACHT DOMAIN-CONTAINING PROTEIN"/>
    <property type="match status" value="1"/>
</dbReference>
<dbReference type="AlphaFoldDB" id="A0A168C9T2"/>
<dbReference type="PROSITE" id="PS50837">
    <property type="entry name" value="NACHT"/>
    <property type="match status" value="1"/>
</dbReference>
<dbReference type="STRING" id="1081108.A0A168C9T2"/>
<dbReference type="Pfam" id="PF24883">
    <property type="entry name" value="NPHP3_N"/>
    <property type="match status" value="1"/>
</dbReference>
<reference evidence="3 4" key="1">
    <citation type="journal article" date="2016" name="Genome Biol. Evol.">
        <title>Divergent and convergent evolution of fungal pathogenicity.</title>
        <authorList>
            <person name="Shang Y."/>
            <person name="Xiao G."/>
            <person name="Zheng P."/>
            <person name="Cen K."/>
            <person name="Zhan S."/>
            <person name="Wang C."/>
        </authorList>
    </citation>
    <scope>NUCLEOTIDE SEQUENCE [LARGE SCALE GENOMIC DNA]</scope>
    <source>
        <strain evidence="3 4">RCEF 1005</strain>
    </source>
</reference>
<dbReference type="Gene3D" id="3.40.50.300">
    <property type="entry name" value="P-loop containing nucleotide triphosphate hydrolases"/>
    <property type="match status" value="1"/>
</dbReference>
<accession>A0A168C9T2</accession>
<dbReference type="Proteomes" id="UP000076881">
    <property type="component" value="Unassembled WGS sequence"/>
</dbReference>